<protein>
    <submittedName>
        <fullName evidence="1">Uncharacterized protein</fullName>
    </submittedName>
</protein>
<accession>A0A9P1J544</accession>
<gene>
    <name evidence="1" type="ORF">CAMP_LOCUS19119</name>
</gene>
<name>A0A9P1J544_9PELO</name>
<evidence type="ECO:0000313" key="1">
    <source>
        <dbReference type="EMBL" id="CAI5456482.1"/>
    </source>
</evidence>
<proteinExistence type="predicted"/>
<dbReference type="Proteomes" id="UP001152747">
    <property type="component" value="Unassembled WGS sequence"/>
</dbReference>
<dbReference type="AlphaFoldDB" id="A0A9P1J544"/>
<evidence type="ECO:0000313" key="2">
    <source>
        <dbReference type="Proteomes" id="UP001152747"/>
    </source>
</evidence>
<sequence>MEKWFKANIQQERQCAADISGSEKDDSKITGFPRTPAPEWLEVLRHHLRACKSRLHPNRPRRKLAGGAKVQ</sequence>
<dbReference type="EMBL" id="CANHGI010000006">
    <property type="protein sequence ID" value="CAI5456482.1"/>
    <property type="molecule type" value="Genomic_DNA"/>
</dbReference>
<organism evidence="1 2">
    <name type="scientific">Caenorhabditis angaria</name>
    <dbReference type="NCBI Taxonomy" id="860376"/>
    <lineage>
        <taxon>Eukaryota</taxon>
        <taxon>Metazoa</taxon>
        <taxon>Ecdysozoa</taxon>
        <taxon>Nematoda</taxon>
        <taxon>Chromadorea</taxon>
        <taxon>Rhabditida</taxon>
        <taxon>Rhabditina</taxon>
        <taxon>Rhabditomorpha</taxon>
        <taxon>Rhabditoidea</taxon>
        <taxon>Rhabditidae</taxon>
        <taxon>Peloderinae</taxon>
        <taxon>Caenorhabditis</taxon>
    </lineage>
</organism>
<comment type="caution">
    <text evidence="1">The sequence shown here is derived from an EMBL/GenBank/DDBJ whole genome shotgun (WGS) entry which is preliminary data.</text>
</comment>
<keyword evidence="2" id="KW-1185">Reference proteome</keyword>
<reference evidence="1" key="1">
    <citation type="submission" date="2022-11" db="EMBL/GenBank/DDBJ databases">
        <authorList>
            <person name="Kikuchi T."/>
        </authorList>
    </citation>
    <scope>NUCLEOTIDE SEQUENCE</scope>
    <source>
        <strain evidence="1">PS1010</strain>
    </source>
</reference>